<proteinExistence type="predicted"/>
<dbReference type="KEGG" id="oho:Oweho_3011"/>
<dbReference type="PROSITE" id="PS51352">
    <property type="entry name" value="THIOREDOXIN_2"/>
    <property type="match status" value="1"/>
</dbReference>
<dbReference type="InterPro" id="IPR051099">
    <property type="entry name" value="AGR/TXD"/>
</dbReference>
<dbReference type="PANTHER" id="PTHR15337:SF11">
    <property type="entry name" value="THIOREDOXIN DOMAIN-CONTAINING PROTEIN"/>
    <property type="match status" value="1"/>
</dbReference>
<dbReference type="PANTHER" id="PTHR15337">
    <property type="entry name" value="ANTERIOR GRADIENT PROTEIN-RELATED"/>
    <property type="match status" value="1"/>
</dbReference>
<dbReference type="InterPro" id="IPR017937">
    <property type="entry name" value="Thioredoxin_CS"/>
</dbReference>
<dbReference type="PATRIC" id="fig|926562.3.peg.3029"/>
<evidence type="ECO:0000259" key="4">
    <source>
        <dbReference type="PROSITE" id="PS51352"/>
    </source>
</evidence>
<keyword evidence="1 3" id="KW-0732">Signal</keyword>
<dbReference type="InterPro" id="IPR013766">
    <property type="entry name" value="Thioredoxin_domain"/>
</dbReference>
<dbReference type="RefSeq" id="WP_014203313.1">
    <property type="nucleotide sequence ID" value="NC_016599.1"/>
</dbReference>
<sequence length="171" mass="19794">MKNLFLLFALVASTFTFAQESINWMSIEEAEAAAKENPKKIVIDVYTDWCGWCKKMDKDTFKNEKIAEYVNENFYAVKFNAEQKDSIVFQGHTFKFVAQGKRGYHELAAALLNGKMSYPHMVYLDEELKMIQPIPGYMAPAQFEEVIKFIGSDSYKKTPFDDYKKTFVSEL</sequence>
<name>G8R216_OWEHD</name>
<dbReference type="EMBL" id="CP003156">
    <property type="protein sequence ID" value="AEV33966.1"/>
    <property type="molecule type" value="Genomic_DNA"/>
</dbReference>
<dbReference type="PROSITE" id="PS00194">
    <property type="entry name" value="THIOREDOXIN_1"/>
    <property type="match status" value="1"/>
</dbReference>
<feature type="signal peptide" evidence="3">
    <location>
        <begin position="1"/>
        <end position="18"/>
    </location>
</feature>
<dbReference type="Gene3D" id="3.40.30.10">
    <property type="entry name" value="Glutaredoxin"/>
    <property type="match status" value="1"/>
</dbReference>
<dbReference type="eggNOG" id="COG2143">
    <property type="taxonomic scope" value="Bacteria"/>
</dbReference>
<dbReference type="OrthoDB" id="9811036at2"/>
<dbReference type="Pfam" id="PF03190">
    <property type="entry name" value="Thioredox_DsbH"/>
    <property type="match status" value="1"/>
</dbReference>
<dbReference type="STRING" id="926562.Oweho_3011"/>
<evidence type="ECO:0000256" key="3">
    <source>
        <dbReference type="SAM" id="SignalP"/>
    </source>
</evidence>
<keyword evidence="2" id="KW-0676">Redox-active center</keyword>
<feature type="chain" id="PRO_5003515370" evidence="3">
    <location>
        <begin position="19"/>
        <end position="171"/>
    </location>
</feature>
<evidence type="ECO:0000256" key="2">
    <source>
        <dbReference type="ARBA" id="ARBA00023284"/>
    </source>
</evidence>
<keyword evidence="6" id="KW-1185">Reference proteome</keyword>
<reference evidence="5 6" key="1">
    <citation type="journal article" date="2012" name="Stand. Genomic Sci.">
        <title>Genome sequence of the orange-pigmented seawater bacterium Owenweeksia hongkongensis type strain (UST20020801(T)).</title>
        <authorList>
            <person name="Riedel T."/>
            <person name="Held B."/>
            <person name="Nolan M."/>
            <person name="Lucas S."/>
            <person name="Lapidus A."/>
            <person name="Tice H."/>
            <person name="Del Rio T.G."/>
            <person name="Cheng J.F."/>
            <person name="Han C."/>
            <person name="Tapia R."/>
            <person name="Goodwin L.A."/>
            <person name="Pitluck S."/>
            <person name="Liolios K."/>
            <person name="Mavromatis K."/>
            <person name="Pagani I."/>
            <person name="Ivanova N."/>
            <person name="Mikhailova N."/>
            <person name="Pati A."/>
            <person name="Chen A."/>
            <person name="Palaniappan K."/>
            <person name="Rohde M."/>
            <person name="Tindall B.J."/>
            <person name="Detter J.C."/>
            <person name="Goker M."/>
            <person name="Woyke T."/>
            <person name="Bristow J."/>
            <person name="Eisen J.A."/>
            <person name="Markowitz V."/>
            <person name="Hugenholtz P."/>
            <person name="Klenk H.P."/>
            <person name="Kyrpides N.C."/>
        </authorList>
    </citation>
    <scope>NUCLEOTIDE SEQUENCE</scope>
    <source>
        <strain evidence="6">DSM 17368 / JCM 12287 / NRRL B-23963</strain>
    </source>
</reference>
<dbReference type="AlphaFoldDB" id="G8R216"/>
<dbReference type="HOGENOM" id="CLU_090389_8_0_10"/>
<organism evidence="5 6">
    <name type="scientific">Owenweeksia hongkongensis (strain DSM 17368 / CIP 108786 / JCM 12287 / NRRL B-23963 / UST20020801)</name>
    <dbReference type="NCBI Taxonomy" id="926562"/>
    <lineage>
        <taxon>Bacteria</taxon>
        <taxon>Pseudomonadati</taxon>
        <taxon>Bacteroidota</taxon>
        <taxon>Flavobacteriia</taxon>
        <taxon>Flavobacteriales</taxon>
        <taxon>Owenweeksiaceae</taxon>
        <taxon>Owenweeksia</taxon>
    </lineage>
</organism>
<gene>
    <name evidence="5" type="ordered locus">Oweho_3011</name>
</gene>
<dbReference type="SUPFAM" id="SSF52833">
    <property type="entry name" value="Thioredoxin-like"/>
    <property type="match status" value="1"/>
</dbReference>
<evidence type="ECO:0000313" key="5">
    <source>
        <dbReference type="EMBL" id="AEV33966.1"/>
    </source>
</evidence>
<dbReference type="InterPro" id="IPR004879">
    <property type="entry name" value="Ssp411-like_TRX"/>
</dbReference>
<dbReference type="Proteomes" id="UP000005631">
    <property type="component" value="Chromosome"/>
</dbReference>
<accession>G8R216</accession>
<evidence type="ECO:0000313" key="6">
    <source>
        <dbReference type="Proteomes" id="UP000005631"/>
    </source>
</evidence>
<evidence type="ECO:0000256" key="1">
    <source>
        <dbReference type="ARBA" id="ARBA00022729"/>
    </source>
</evidence>
<feature type="domain" description="Thioredoxin" evidence="4">
    <location>
        <begin position="6"/>
        <end position="152"/>
    </location>
</feature>
<dbReference type="InterPro" id="IPR036249">
    <property type="entry name" value="Thioredoxin-like_sf"/>
</dbReference>
<protein>
    <submittedName>
        <fullName evidence="5">Thioredoxin-related protein</fullName>
    </submittedName>
</protein>